<protein>
    <submittedName>
        <fullName evidence="8">Unannotated protein</fullName>
    </submittedName>
</protein>
<dbReference type="CDD" id="cd06171">
    <property type="entry name" value="Sigma70_r4"/>
    <property type="match status" value="1"/>
</dbReference>
<evidence type="ECO:0000259" key="6">
    <source>
        <dbReference type="Pfam" id="PF04542"/>
    </source>
</evidence>
<dbReference type="InterPro" id="IPR013249">
    <property type="entry name" value="RNA_pol_sigma70_r4_t2"/>
</dbReference>
<evidence type="ECO:0000256" key="3">
    <source>
        <dbReference type="ARBA" id="ARBA00023082"/>
    </source>
</evidence>
<dbReference type="GO" id="GO:0003677">
    <property type="term" value="F:DNA binding"/>
    <property type="evidence" value="ECO:0007669"/>
    <property type="project" value="UniProtKB-KW"/>
</dbReference>
<dbReference type="GO" id="GO:0016987">
    <property type="term" value="F:sigma factor activity"/>
    <property type="evidence" value="ECO:0007669"/>
    <property type="project" value="UniProtKB-KW"/>
</dbReference>
<dbReference type="InterPro" id="IPR007627">
    <property type="entry name" value="RNA_pol_sigma70_r2"/>
</dbReference>
<name>A0A6J6D7C4_9ZZZZ</name>
<evidence type="ECO:0000259" key="7">
    <source>
        <dbReference type="Pfam" id="PF08281"/>
    </source>
</evidence>
<keyword evidence="4" id="KW-0238">DNA-binding</keyword>
<evidence type="ECO:0000256" key="4">
    <source>
        <dbReference type="ARBA" id="ARBA00023125"/>
    </source>
</evidence>
<evidence type="ECO:0000256" key="2">
    <source>
        <dbReference type="ARBA" id="ARBA00023015"/>
    </source>
</evidence>
<dbReference type="EMBL" id="CAEZSZ010000094">
    <property type="protein sequence ID" value="CAB4558669.1"/>
    <property type="molecule type" value="Genomic_DNA"/>
</dbReference>
<dbReference type="InterPro" id="IPR014293">
    <property type="entry name" value="RNA_pol_sigma70_actinobac"/>
</dbReference>
<dbReference type="NCBIfam" id="TIGR02937">
    <property type="entry name" value="sigma70-ECF"/>
    <property type="match status" value="1"/>
</dbReference>
<comment type="similarity">
    <text evidence="1">Belongs to the sigma-70 factor family. ECF subfamily.</text>
</comment>
<dbReference type="InterPro" id="IPR000838">
    <property type="entry name" value="RNA_pol_sigma70_ECF_CS"/>
</dbReference>
<keyword evidence="3" id="KW-0731">Sigma factor</keyword>
<sequence length="227" mass="25392">MRLFTAAVPAPAITLDRGGVNWSQMTINGETAKAAQIREFEQQALPLMPQLYGAALRWTRNPSDAEDLIQETFAKAFIAWGQYQQGTNLKAWLYRIMTNTQINLYNKKAKDQAKGSIDELEEWQLGAAESVTSLSSRSAELEAIDKMPAEVIKRALQELPEDFRMVVYYAVVDGLPYSEIAEIMDTPMGTVMSRLHRGKKLLKKLLADYARAEGYDVTEEVPGGKNA</sequence>
<dbReference type="InterPro" id="IPR036388">
    <property type="entry name" value="WH-like_DNA-bd_sf"/>
</dbReference>
<keyword evidence="2" id="KW-0805">Transcription regulation</keyword>
<dbReference type="SUPFAM" id="SSF88946">
    <property type="entry name" value="Sigma2 domain of RNA polymerase sigma factors"/>
    <property type="match status" value="1"/>
</dbReference>
<feature type="domain" description="RNA polymerase sigma factor 70 region 4 type 2" evidence="7">
    <location>
        <begin position="151"/>
        <end position="202"/>
    </location>
</feature>
<reference evidence="8" key="1">
    <citation type="submission" date="2020-05" db="EMBL/GenBank/DDBJ databases">
        <authorList>
            <person name="Chiriac C."/>
            <person name="Salcher M."/>
            <person name="Ghai R."/>
            <person name="Kavagutti S V."/>
        </authorList>
    </citation>
    <scope>NUCLEOTIDE SEQUENCE</scope>
</reference>
<evidence type="ECO:0000256" key="1">
    <source>
        <dbReference type="ARBA" id="ARBA00010641"/>
    </source>
</evidence>
<dbReference type="SUPFAM" id="SSF88659">
    <property type="entry name" value="Sigma3 and sigma4 domains of RNA polymerase sigma factors"/>
    <property type="match status" value="1"/>
</dbReference>
<dbReference type="Pfam" id="PF04542">
    <property type="entry name" value="Sigma70_r2"/>
    <property type="match status" value="1"/>
</dbReference>
<accession>A0A6J6D7C4</accession>
<dbReference type="InterPro" id="IPR013325">
    <property type="entry name" value="RNA_pol_sigma_r2"/>
</dbReference>
<dbReference type="GO" id="GO:0006352">
    <property type="term" value="P:DNA-templated transcription initiation"/>
    <property type="evidence" value="ECO:0007669"/>
    <property type="project" value="InterPro"/>
</dbReference>
<evidence type="ECO:0000256" key="5">
    <source>
        <dbReference type="ARBA" id="ARBA00023163"/>
    </source>
</evidence>
<dbReference type="InterPro" id="IPR014284">
    <property type="entry name" value="RNA_pol_sigma-70_dom"/>
</dbReference>
<dbReference type="NCBIfam" id="TIGR02947">
    <property type="entry name" value="SigH_actino"/>
    <property type="match status" value="1"/>
</dbReference>
<dbReference type="InterPro" id="IPR013324">
    <property type="entry name" value="RNA_pol_sigma_r3/r4-like"/>
</dbReference>
<feature type="domain" description="RNA polymerase sigma-70 region 2" evidence="6">
    <location>
        <begin position="48"/>
        <end position="109"/>
    </location>
</feature>
<keyword evidence="5" id="KW-0804">Transcription</keyword>
<dbReference type="PROSITE" id="PS01063">
    <property type="entry name" value="SIGMA70_ECF"/>
    <property type="match status" value="1"/>
</dbReference>
<dbReference type="PANTHER" id="PTHR43133:SF59">
    <property type="entry name" value="ECF RNA POLYMERASE SIGMA FACTOR SIGR"/>
    <property type="match status" value="1"/>
</dbReference>
<dbReference type="AlphaFoldDB" id="A0A6J6D7C4"/>
<dbReference type="InterPro" id="IPR039425">
    <property type="entry name" value="RNA_pol_sigma-70-like"/>
</dbReference>
<gene>
    <name evidence="8" type="ORF">UFOPK1561_00770</name>
</gene>
<organism evidence="8">
    <name type="scientific">freshwater metagenome</name>
    <dbReference type="NCBI Taxonomy" id="449393"/>
    <lineage>
        <taxon>unclassified sequences</taxon>
        <taxon>metagenomes</taxon>
        <taxon>ecological metagenomes</taxon>
    </lineage>
</organism>
<dbReference type="Pfam" id="PF08281">
    <property type="entry name" value="Sigma70_r4_2"/>
    <property type="match status" value="1"/>
</dbReference>
<dbReference type="Gene3D" id="1.10.10.10">
    <property type="entry name" value="Winged helix-like DNA-binding domain superfamily/Winged helix DNA-binding domain"/>
    <property type="match status" value="1"/>
</dbReference>
<proteinExistence type="inferred from homology"/>
<dbReference type="Gene3D" id="1.10.1740.10">
    <property type="match status" value="1"/>
</dbReference>
<dbReference type="PANTHER" id="PTHR43133">
    <property type="entry name" value="RNA POLYMERASE ECF-TYPE SIGMA FACTO"/>
    <property type="match status" value="1"/>
</dbReference>
<evidence type="ECO:0000313" key="8">
    <source>
        <dbReference type="EMBL" id="CAB4558669.1"/>
    </source>
</evidence>